<evidence type="ECO:0000313" key="3">
    <source>
        <dbReference type="Proteomes" id="UP001153714"/>
    </source>
</evidence>
<protein>
    <recommendedName>
        <fullName evidence="4">Protein rolling stone-like</fullName>
    </recommendedName>
</protein>
<dbReference type="InterPro" id="IPR049352">
    <property type="entry name" value="Rost"/>
</dbReference>
<dbReference type="Proteomes" id="UP001153714">
    <property type="component" value="Chromosome 9"/>
</dbReference>
<keyword evidence="3" id="KW-1185">Reference proteome</keyword>
<feature type="transmembrane region" description="Helical" evidence="1">
    <location>
        <begin position="68"/>
        <end position="91"/>
    </location>
</feature>
<dbReference type="AlphaFoldDB" id="A0A9N9RGD9"/>
<reference evidence="2" key="1">
    <citation type="submission" date="2021-12" db="EMBL/GenBank/DDBJ databases">
        <authorList>
            <person name="King R."/>
        </authorList>
    </citation>
    <scope>NUCLEOTIDE SEQUENCE</scope>
</reference>
<feature type="transmembrane region" description="Helical" evidence="1">
    <location>
        <begin position="175"/>
        <end position="198"/>
    </location>
</feature>
<dbReference type="EMBL" id="OU893340">
    <property type="protein sequence ID" value="CAG9796420.1"/>
    <property type="molecule type" value="Genomic_DNA"/>
</dbReference>
<feature type="transmembrane region" description="Helical" evidence="1">
    <location>
        <begin position="42"/>
        <end position="62"/>
    </location>
</feature>
<keyword evidence="1" id="KW-0472">Membrane</keyword>
<dbReference type="GO" id="GO:0016020">
    <property type="term" value="C:membrane"/>
    <property type="evidence" value="ECO:0007669"/>
    <property type="project" value="TreeGrafter"/>
</dbReference>
<sequence>MCVLKKYLSRQFQVDKLTLQHDDASEFYLSCLQQNRSPVPLLCIRLILFLTCVGILVMSLLVDHTAFWIIYMTNWGVVIITVTTGLAFAVSTRAFLRGPIDSTFGLPWYLKLYWASYNIGLTAAFLITVFYYSFLYELVLESEMESNPITDLLTHGINSVVMFLLLITSMQPSHVLHCVYPIAVLTVYSIFNVIYYYAGGENHLGDRFIYPMLDWSNPGLATGVLFGCLAGVIILHVVIVLVSLLRDYLSKRYVRNIYSLSITA</sequence>
<evidence type="ECO:0000313" key="2">
    <source>
        <dbReference type="EMBL" id="CAG9796420.1"/>
    </source>
</evidence>
<dbReference type="Pfam" id="PF21534">
    <property type="entry name" value="Rost"/>
    <property type="match status" value="1"/>
</dbReference>
<keyword evidence="1" id="KW-1133">Transmembrane helix</keyword>
<dbReference type="OrthoDB" id="419711at2759"/>
<name>A0A9N9RGD9_9NEOP</name>
<reference evidence="2" key="2">
    <citation type="submission" date="2022-10" db="EMBL/GenBank/DDBJ databases">
        <authorList>
            <consortium name="ENA_rothamsted_submissions"/>
            <consortium name="culmorum"/>
            <person name="King R."/>
        </authorList>
    </citation>
    <scope>NUCLEOTIDE SEQUENCE</scope>
</reference>
<dbReference type="PANTHER" id="PTHR12242:SF49">
    <property type="entry name" value="HEADBUTT, ISOFORM E"/>
    <property type="match status" value="1"/>
</dbReference>
<feature type="transmembrane region" description="Helical" evidence="1">
    <location>
        <begin position="218"/>
        <end position="245"/>
    </location>
</feature>
<feature type="transmembrane region" description="Helical" evidence="1">
    <location>
        <begin position="112"/>
        <end position="132"/>
    </location>
</feature>
<evidence type="ECO:0008006" key="4">
    <source>
        <dbReference type="Google" id="ProtNLM"/>
    </source>
</evidence>
<organism evidence="2 3">
    <name type="scientific">Diatraea saccharalis</name>
    <name type="common">sugarcane borer</name>
    <dbReference type="NCBI Taxonomy" id="40085"/>
    <lineage>
        <taxon>Eukaryota</taxon>
        <taxon>Metazoa</taxon>
        <taxon>Ecdysozoa</taxon>
        <taxon>Arthropoda</taxon>
        <taxon>Hexapoda</taxon>
        <taxon>Insecta</taxon>
        <taxon>Pterygota</taxon>
        <taxon>Neoptera</taxon>
        <taxon>Endopterygota</taxon>
        <taxon>Lepidoptera</taxon>
        <taxon>Glossata</taxon>
        <taxon>Ditrysia</taxon>
        <taxon>Pyraloidea</taxon>
        <taxon>Crambidae</taxon>
        <taxon>Crambinae</taxon>
        <taxon>Diatraea</taxon>
    </lineage>
</organism>
<accession>A0A9N9RGD9</accession>
<gene>
    <name evidence="2" type="ORF">DIATSA_LOCUS13613</name>
</gene>
<dbReference type="PANTHER" id="PTHR12242">
    <property type="entry name" value="OS02G0130600 PROTEIN-RELATED"/>
    <property type="match status" value="1"/>
</dbReference>
<proteinExistence type="predicted"/>
<keyword evidence="1" id="KW-0812">Transmembrane</keyword>
<feature type="transmembrane region" description="Helical" evidence="1">
    <location>
        <begin position="152"/>
        <end position="168"/>
    </location>
</feature>
<evidence type="ECO:0000256" key="1">
    <source>
        <dbReference type="SAM" id="Phobius"/>
    </source>
</evidence>